<feature type="transmembrane region" description="Helical" evidence="5">
    <location>
        <begin position="52"/>
        <end position="71"/>
    </location>
</feature>
<accession>A0A1M6FR94</accession>
<dbReference type="EMBL" id="FQYV01000008">
    <property type="protein sequence ID" value="SHJ00227.1"/>
    <property type="molecule type" value="Genomic_DNA"/>
</dbReference>
<feature type="transmembrane region" description="Helical" evidence="5">
    <location>
        <begin position="77"/>
        <end position="98"/>
    </location>
</feature>
<organism evidence="6 7">
    <name type="scientific">Aequorivita viscosa</name>
    <dbReference type="NCBI Taxonomy" id="797419"/>
    <lineage>
        <taxon>Bacteria</taxon>
        <taxon>Pseudomonadati</taxon>
        <taxon>Bacteroidota</taxon>
        <taxon>Flavobacteriia</taxon>
        <taxon>Flavobacteriales</taxon>
        <taxon>Flavobacteriaceae</taxon>
        <taxon>Aequorivita</taxon>
    </lineage>
</organism>
<dbReference type="STRING" id="797419.SAMN05216556_10986"/>
<dbReference type="AlphaFoldDB" id="A0A1M6FR94"/>
<keyword evidence="3 5" id="KW-1133">Transmembrane helix</keyword>
<evidence type="ECO:0000256" key="5">
    <source>
        <dbReference type="SAM" id="Phobius"/>
    </source>
</evidence>
<gene>
    <name evidence="6" type="ORF">SAMN04487908_10830</name>
</gene>
<evidence type="ECO:0000256" key="1">
    <source>
        <dbReference type="ARBA" id="ARBA00004141"/>
    </source>
</evidence>
<proteinExistence type="predicted"/>
<dbReference type="RefSeq" id="WP_073217105.1">
    <property type="nucleotide sequence ID" value="NZ_FNNS01000009.1"/>
</dbReference>
<keyword evidence="4 5" id="KW-0472">Membrane</keyword>
<dbReference type="Pfam" id="PF09685">
    <property type="entry name" value="MamF_MmsF"/>
    <property type="match status" value="1"/>
</dbReference>
<keyword evidence="7" id="KW-1185">Reference proteome</keyword>
<reference evidence="7" key="1">
    <citation type="submission" date="2016-11" db="EMBL/GenBank/DDBJ databases">
        <authorList>
            <person name="Varghese N."/>
            <person name="Submissions S."/>
        </authorList>
    </citation>
    <scope>NUCLEOTIDE SEQUENCE [LARGE SCALE GENOMIC DNA]</scope>
    <source>
        <strain evidence="7">DSM 26349</strain>
    </source>
</reference>
<dbReference type="GO" id="GO:0016020">
    <property type="term" value="C:membrane"/>
    <property type="evidence" value="ECO:0007669"/>
    <property type="project" value="UniProtKB-SubCell"/>
</dbReference>
<dbReference type="PANTHER" id="PTHR36460">
    <property type="entry name" value="UPF0132 DOMAIN PROTEIN (AFU_ORTHOLOGUE AFUA_3G10255)"/>
    <property type="match status" value="1"/>
</dbReference>
<comment type="subcellular location">
    <subcellularLocation>
        <location evidence="1">Membrane</location>
        <topology evidence="1">Multi-pass membrane protein</topology>
    </subcellularLocation>
</comment>
<sequence>MVDETNTPNSSEASTIEEGKTMAIVSYMTIFGLIIAFIINNEKKNSFTAFHIRQSLGLGLFGIALSILSYVPFVGWLISMLGSLLIIALWVIALISAVNGERKPVPVLGEKFQEWLSGIS</sequence>
<feature type="transmembrane region" description="Helical" evidence="5">
    <location>
        <begin position="20"/>
        <end position="40"/>
    </location>
</feature>
<keyword evidence="2 5" id="KW-0812">Transmembrane</keyword>
<name>A0A1M6FR94_9FLAO</name>
<protein>
    <submittedName>
        <fullName evidence="6">Uncharacterized membrane protein</fullName>
    </submittedName>
</protein>
<dbReference type="OrthoDB" id="6400719at2"/>
<evidence type="ECO:0000256" key="3">
    <source>
        <dbReference type="ARBA" id="ARBA00022989"/>
    </source>
</evidence>
<evidence type="ECO:0000256" key="4">
    <source>
        <dbReference type="ARBA" id="ARBA00023136"/>
    </source>
</evidence>
<evidence type="ECO:0000313" key="6">
    <source>
        <dbReference type="EMBL" id="SHJ00227.1"/>
    </source>
</evidence>
<evidence type="ECO:0000256" key="2">
    <source>
        <dbReference type="ARBA" id="ARBA00022692"/>
    </source>
</evidence>
<dbReference type="InterPro" id="IPR019109">
    <property type="entry name" value="MamF_MmsF"/>
</dbReference>
<dbReference type="Proteomes" id="UP000184172">
    <property type="component" value="Unassembled WGS sequence"/>
</dbReference>
<evidence type="ECO:0000313" key="7">
    <source>
        <dbReference type="Proteomes" id="UP000184172"/>
    </source>
</evidence>
<dbReference type="PANTHER" id="PTHR36460:SF1">
    <property type="entry name" value="UPF0132 DOMAIN PROTEIN (AFU_ORTHOLOGUE AFUA_3G10255)"/>
    <property type="match status" value="1"/>
</dbReference>